<dbReference type="Gene3D" id="3.40.630.30">
    <property type="match status" value="1"/>
</dbReference>
<feature type="domain" description="N-acetyltransferase" evidence="1">
    <location>
        <begin position="16"/>
        <end position="184"/>
    </location>
</feature>
<dbReference type="InterPro" id="IPR016181">
    <property type="entry name" value="Acyl_CoA_acyltransferase"/>
</dbReference>
<comment type="caution">
    <text evidence="2">The sequence shown here is derived from an EMBL/GenBank/DDBJ whole genome shotgun (WGS) entry which is preliminary data.</text>
</comment>
<dbReference type="PANTHER" id="PTHR43792">
    <property type="entry name" value="GNAT FAMILY, PUTATIVE (AFU_ORTHOLOGUE AFUA_3G00765)-RELATED-RELATED"/>
    <property type="match status" value="1"/>
</dbReference>
<evidence type="ECO:0000259" key="1">
    <source>
        <dbReference type="PROSITE" id="PS51186"/>
    </source>
</evidence>
<organism evidence="2 3">
    <name type="scientific">Lapidilactobacillus gannanensis</name>
    <dbReference type="NCBI Taxonomy" id="2486002"/>
    <lineage>
        <taxon>Bacteria</taxon>
        <taxon>Bacillati</taxon>
        <taxon>Bacillota</taxon>
        <taxon>Bacilli</taxon>
        <taxon>Lactobacillales</taxon>
        <taxon>Lactobacillaceae</taxon>
        <taxon>Lapidilactobacillus</taxon>
    </lineage>
</organism>
<name>A0ABW4BK03_9LACO</name>
<dbReference type="Pfam" id="PF13302">
    <property type="entry name" value="Acetyltransf_3"/>
    <property type="match status" value="1"/>
</dbReference>
<dbReference type="PROSITE" id="PS51186">
    <property type="entry name" value="GNAT"/>
    <property type="match status" value="1"/>
</dbReference>
<keyword evidence="2" id="KW-0808">Transferase</keyword>
<sequence>MTDLFDNFPNLSDQKILIKRLQQLSDVDALLEISHNPSVYQYIGPFLANKSKAFLKTAIKNLNGRDFDKRKMIIAGIYLQQQPTKLVGLAELFNYQPKRGIVTIGYRLNQQYWHQGIASDTIRLLVDYLQNKIGIKQIKAMVMPANIYSAKALLNNGFVKATQPAQEKNWAGQDIVQVDVYTYEAN</sequence>
<keyword evidence="3" id="KW-1185">Reference proteome</keyword>
<reference evidence="3" key="1">
    <citation type="journal article" date="2019" name="Int. J. Syst. Evol. Microbiol.">
        <title>The Global Catalogue of Microorganisms (GCM) 10K type strain sequencing project: providing services to taxonomists for standard genome sequencing and annotation.</title>
        <authorList>
            <consortium name="The Broad Institute Genomics Platform"/>
            <consortium name="The Broad Institute Genome Sequencing Center for Infectious Disease"/>
            <person name="Wu L."/>
            <person name="Ma J."/>
        </authorList>
    </citation>
    <scope>NUCLEOTIDE SEQUENCE [LARGE SCALE GENOMIC DNA]</scope>
    <source>
        <strain evidence="3">CCM 8937</strain>
    </source>
</reference>
<dbReference type="EC" id="2.3.-.-" evidence="2"/>
<accession>A0ABW4BK03</accession>
<dbReference type="InterPro" id="IPR000182">
    <property type="entry name" value="GNAT_dom"/>
</dbReference>
<protein>
    <submittedName>
        <fullName evidence="2">GNAT family N-acetyltransferase</fullName>
        <ecNumber evidence="2">2.3.-.-</ecNumber>
    </submittedName>
</protein>
<dbReference type="InterPro" id="IPR051531">
    <property type="entry name" value="N-acetyltransferase"/>
</dbReference>
<gene>
    <name evidence="2" type="ORF">ACFQ4R_00345</name>
</gene>
<evidence type="ECO:0000313" key="3">
    <source>
        <dbReference type="Proteomes" id="UP001597191"/>
    </source>
</evidence>
<evidence type="ECO:0000313" key="2">
    <source>
        <dbReference type="EMBL" id="MFD1410081.1"/>
    </source>
</evidence>
<dbReference type="EMBL" id="JBHTOH010000006">
    <property type="protein sequence ID" value="MFD1410081.1"/>
    <property type="molecule type" value="Genomic_DNA"/>
</dbReference>
<proteinExistence type="predicted"/>
<keyword evidence="2" id="KW-0012">Acyltransferase</keyword>
<dbReference type="GO" id="GO:0016746">
    <property type="term" value="F:acyltransferase activity"/>
    <property type="evidence" value="ECO:0007669"/>
    <property type="project" value="UniProtKB-KW"/>
</dbReference>
<dbReference type="SUPFAM" id="SSF55729">
    <property type="entry name" value="Acyl-CoA N-acyltransferases (Nat)"/>
    <property type="match status" value="1"/>
</dbReference>
<dbReference type="Proteomes" id="UP001597191">
    <property type="component" value="Unassembled WGS sequence"/>
</dbReference>
<dbReference type="RefSeq" id="WP_125648412.1">
    <property type="nucleotide sequence ID" value="NZ_JBHTOH010000006.1"/>
</dbReference>